<evidence type="ECO:0000313" key="1">
    <source>
        <dbReference type="Ensembl" id="ENSUMAP00000001941"/>
    </source>
</evidence>
<organism evidence="1">
    <name type="scientific">Ursus maritimus</name>
    <name type="common">Polar bear</name>
    <name type="synonym">Thalarctos maritimus</name>
    <dbReference type="NCBI Taxonomy" id="29073"/>
    <lineage>
        <taxon>Eukaryota</taxon>
        <taxon>Metazoa</taxon>
        <taxon>Chordata</taxon>
        <taxon>Craniata</taxon>
        <taxon>Vertebrata</taxon>
        <taxon>Euteleostomi</taxon>
        <taxon>Mammalia</taxon>
        <taxon>Eutheria</taxon>
        <taxon>Laurasiatheria</taxon>
        <taxon>Carnivora</taxon>
        <taxon>Caniformia</taxon>
        <taxon>Ursidae</taxon>
        <taxon>Ursus</taxon>
    </lineage>
</organism>
<proteinExistence type="predicted"/>
<name>A0A452T2H6_URSMA</name>
<dbReference type="AlphaFoldDB" id="A0A452T2H6"/>
<accession>A0A452T2H6</accession>
<dbReference type="Ensembl" id="ENSUMAT00000002405.1">
    <property type="protein sequence ID" value="ENSUMAP00000001941.1"/>
    <property type="gene ID" value="ENSUMAG00000001785.1"/>
</dbReference>
<dbReference type="GeneTree" id="ENSGT00510000050363"/>
<sequence>DERLPHLHSDWCSFSLRLLPQAGGSPGFEAWIRKFSNLPLDWFVTRNCVCVACRRTGDRVLTSKLVRFCYQCAHFNGYKCLTGLKKCWKFNLTVHNRSCSIDHYYYSDRVTGRSLYRYTELSCKPCEEGMQQVYHDLLKETLCCSHADMCNNGHINLDTTIIFGRGIDNMTDVIIEG</sequence>
<gene>
    <name evidence="1" type="primary">LOC103660640</name>
</gene>
<reference evidence="1" key="1">
    <citation type="submission" date="2019-03" db="UniProtKB">
        <authorList>
            <consortium name="Ensembl"/>
        </authorList>
    </citation>
    <scope>IDENTIFICATION</scope>
</reference>
<protein>
    <submittedName>
        <fullName evidence="1">Prostate and testis expressed protein 2-like</fullName>
    </submittedName>
</protein>